<dbReference type="PANTHER" id="PTHR33307">
    <property type="entry name" value="ALPHA-RHAMNOSIDASE (EUROFUNG)"/>
    <property type="match status" value="1"/>
</dbReference>
<dbReference type="GO" id="GO:0030596">
    <property type="term" value="F:alpha-L-rhamnosidase activity"/>
    <property type="evidence" value="ECO:0007669"/>
    <property type="project" value="UniProtKB-EC"/>
</dbReference>
<dbReference type="InterPro" id="IPR013737">
    <property type="entry name" value="Bac_rhamnosid_N"/>
</dbReference>
<feature type="compositionally biased region" description="Basic and acidic residues" evidence="4">
    <location>
        <begin position="430"/>
        <end position="443"/>
    </location>
</feature>
<dbReference type="AlphaFoldDB" id="A0A6L5GBS9"/>
<sequence length="937" mass="99048">MDLPDRLRTADDSGLAATGTARPLLSWRPVAPGAVYEVEAAADEDFTEVVGAATAATAVDVPLPGPALASCEARWWRVRVRGGEWSAPARVEAALLEPGDWTARPVAAGGERGSVPLLRREFALPQGIRSARLYVTALGVHRTWINGRPVGPDLLEPGWTEYGSRLLYATYDVTGLLVEGPNAIGAAVGDGWYRGPVGWLSAEAFYGDRTGLLAQLEVETASGRTVVGTDASWRASHGAVRSAGILAGCTTDLRAEPHGWRIPGFDDAAWEPVEVLDLPAGLEQRSAPGVQVVETRPVAAVPVGGRWTVDTGQNLSGYLRINATGPAGTRITVRHAEVLDAEGRLHTRPLRGAAATEVYILDGSSAVLEPAFTFHGFRFAEITVDAAVEGGAVEGGAVEEGGIECGASEDGTGTDGGMVEEGAVGNGAVDEGRVEEGTAEKSTAENGTVEKSTVERSTVEKSTVEKSTVERSTVEIWGVEAVAISSALRRTGRFECSDKRVNRLYHNVVWSQVDNFVAIPTDCPQRDERLGWTGDIQVFAPTACRNADARSFLRGWLKDLAIAQHPDGKVAHVVPDILADQGDWGSGSTGWGDAAVAVPWALYEAYGDTATLRDQYASMRAWVDWGERRLDGDLIWSGGFHFGDWLDPGAPPENPAQATTPTPYTATASLVRSARTLAAAARLLGHDADADRYAALGDSVAAALWERYGEQALETQTGCAMAIAYGIAPEAERARAGDRLAALVRAAEGRIATGFLGTPLVLPALTATGHHAEAYLLLLNERCPGWLHQVACDATTVWERWDAIREDGSIHPGDMEGGDSMLSFNHYAYGAVAEWLYTTAAGLAPGAPGWTRVRFAPVPGGGLTWAAAEIDAPTGRAAIRWELGEDFTAELTVPPGAEAEFHPPPGDWASAAVDGVGVPLGIVPLGPGAHRIVLSPR</sequence>
<dbReference type="GO" id="GO:0005975">
    <property type="term" value="P:carbohydrate metabolic process"/>
    <property type="evidence" value="ECO:0007669"/>
    <property type="project" value="InterPro"/>
</dbReference>
<dbReference type="PIRSF" id="PIRSF010631">
    <property type="entry name" value="A-rhamnsds"/>
    <property type="match status" value="1"/>
</dbReference>
<keyword evidence="3" id="KW-0378">Hydrolase</keyword>
<dbReference type="InterPro" id="IPR008928">
    <property type="entry name" value="6-hairpin_glycosidase_sf"/>
</dbReference>
<protein>
    <recommendedName>
        <fullName evidence="2">alpha-L-rhamnosidase</fullName>
        <ecNumber evidence="2">3.2.1.40</ecNumber>
    </recommendedName>
</protein>
<dbReference type="Gene3D" id="2.60.120.260">
    <property type="entry name" value="Galactose-binding domain-like"/>
    <property type="match status" value="2"/>
</dbReference>
<gene>
    <name evidence="9" type="ORF">GFD30_16070</name>
</gene>
<dbReference type="Proteomes" id="UP000477750">
    <property type="component" value="Unassembled WGS sequence"/>
</dbReference>
<dbReference type="InterPro" id="IPR035398">
    <property type="entry name" value="Bac_rhamnosid_C"/>
</dbReference>
<evidence type="ECO:0000259" key="5">
    <source>
        <dbReference type="Pfam" id="PF05592"/>
    </source>
</evidence>
<keyword evidence="10" id="KW-1185">Reference proteome</keyword>
<evidence type="ECO:0000313" key="10">
    <source>
        <dbReference type="Proteomes" id="UP000477750"/>
    </source>
</evidence>
<dbReference type="Pfam" id="PF05592">
    <property type="entry name" value="Bac_rhamnosid"/>
    <property type="match status" value="1"/>
</dbReference>
<dbReference type="InterPro" id="IPR008902">
    <property type="entry name" value="Rhamnosid_concanavalin"/>
</dbReference>
<name>A0A6L5GBS9_9ACTN</name>
<evidence type="ECO:0000259" key="7">
    <source>
        <dbReference type="Pfam" id="PF17389"/>
    </source>
</evidence>
<dbReference type="Pfam" id="PF17390">
    <property type="entry name" value="Bac_rhamnosid_C"/>
    <property type="match status" value="1"/>
</dbReference>
<dbReference type="Pfam" id="PF17389">
    <property type="entry name" value="Bac_rhamnosid6H"/>
    <property type="match status" value="1"/>
</dbReference>
<dbReference type="PANTHER" id="PTHR33307:SF6">
    <property type="entry name" value="ALPHA-RHAMNOSIDASE (EUROFUNG)-RELATED"/>
    <property type="match status" value="1"/>
</dbReference>
<dbReference type="Gene3D" id="1.50.10.10">
    <property type="match status" value="1"/>
</dbReference>
<comment type="catalytic activity">
    <reaction evidence="1">
        <text>Hydrolysis of terminal non-reducing alpha-L-rhamnose residues in alpha-L-rhamnosides.</text>
        <dbReference type="EC" id="3.2.1.40"/>
    </reaction>
</comment>
<feature type="region of interest" description="Disordered" evidence="4">
    <location>
        <begin position="426"/>
        <end position="459"/>
    </location>
</feature>
<evidence type="ECO:0000256" key="3">
    <source>
        <dbReference type="ARBA" id="ARBA00022801"/>
    </source>
</evidence>
<dbReference type="EMBL" id="WIAO01000020">
    <property type="protein sequence ID" value="MQM27078.1"/>
    <property type="molecule type" value="Genomic_DNA"/>
</dbReference>
<dbReference type="SUPFAM" id="SSF48208">
    <property type="entry name" value="Six-hairpin glycosidases"/>
    <property type="match status" value="1"/>
</dbReference>
<feature type="domain" description="Alpha-L-rhamnosidase six-hairpin glycosidase" evidence="7">
    <location>
        <begin position="489"/>
        <end position="839"/>
    </location>
</feature>
<accession>A0A6L5GBS9</accession>
<proteinExistence type="predicted"/>
<evidence type="ECO:0000256" key="2">
    <source>
        <dbReference type="ARBA" id="ARBA00012652"/>
    </source>
</evidence>
<feature type="domain" description="Alpha-L-rhamnosidase C-terminal" evidence="8">
    <location>
        <begin position="842"/>
        <end position="906"/>
    </location>
</feature>
<evidence type="ECO:0000259" key="8">
    <source>
        <dbReference type="Pfam" id="PF17390"/>
    </source>
</evidence>
<organism evidence="9 10">
    <name type="scientific">Glycomyces albidus</name>
    <dbReference type="NCBI Taxonomy" id="2656774"/>
    <lineage>
        <taxon>Bacteria</taxon>
        <taxon>Bacillati</taxon>
        <taxon>Actinomycetota</taxon>
        <taxon>Actinomycetes</taxon>
        <taxon>Glycomycetales</taxon>
        <taxon>Glycomycetaceae</taxon>
        <taxon>Glycomyces</taxon>
    </lineage>
</organism>
<dbReference type="Gene3D" id="2.60.420.10">
    <property type="entry name" value="Maltose phosphorylase, domain 3"/>
    <property type="match status" value="1"/>
</dbReference>
<feature type="domain" description="Bacterial alpha-L-rhamnosidase N-terminal" evidence="6">
    <location>
        <begin position="128"/>
        <end position="294"/>
    </location>
</feature>
<dbReference type="InterPro" id="IPR016007">
    <property type="entry name" value="Alpha_rhamnosid"/>
</dbReference>
<evidence type="ECO:0000259" key="6">
    <source>
        <dbReference type="Pfam" id="PF08531"/>
    </source>
</evidence>
<dbReference type="InterPro" id="IPR035396">
    <property type="entry name" value="Bac_rhamnosid6H"/>
</dbReference>
<dbReference type="EC" id="3.2.1.40" evidence="2"/>
<dbReference type="InterPro" id="IPR012341">
    <property type="entry name" value="6hp_glycosidase-like_sf"/>
</dbReference>
<feature type="domain" description="Alpha-L-rhamnosidase concanavalin-like" evidence="5">
    <location>
        <begin position="305"/>
        <end position="384"/>
    </location>
</feature>
<evidence type="ECO:0000256" key="1">
    <source>
        <dbReference type="ARBA" id="ARBA00001445"/>
    </source>
</evidence>
<comment type="caution">
    <text evidence="9">The sequence shown here is derived from an EMBL/GenBank/DDBJ whole genome shotgun (WGS) entry which is preliminary data.</text>
</comment>
<evidence type="ECO:0000313" key="9">
    <source>
        <dbReference type="EMBL" id="MQM27078.1"/>
    </source>
</evidence>
<dbReference type="Gene3D" id="2.60.40.10">
    <property type="entry name" value="Immunoglobulins"/>
    <property type="match status" value="1"/>
</dbReference>
<dbReference type="InterPro" id="IPR013783">
    <property type="entry name" value="Ig-like_fold"/>
</dbReference>
<reference evidence="9 10" key="1">
    <citation type="submission" date="2019-10" db="EMBL/GenBank/DDBJ databases">
        <title>Glycomyces albidus sp. nov., a novel actinomycete isolated from rhizosphere soil of wheat (Triticum aestivum L.).</title>
        <authorList>
            <person name="Qian L."/>
        </authorList>
    </citation>
    <scope>NUCLEOTIDE SEQUENCE [LARGE SCALE GENOMIC DNA]</scope>
    <source>
        <strain evidence="9 10">NEAU-7082</strain>
    </source>
</reference>
<dbReference type="Pfam" id="PF25788">
    <property type="entry name" value="Ig_Rha78A_N"/>
    <property type="match status" value="1"/>
</dbReference>
<evidence type="ECO:0000256" key="4">
    <source>
        <dbReference type="SAM" id="MobiDB-lite"/>
    </source>
</evidence>
<dbReference type="Pfam" id="PF08531">
    <property type="entry name" value="Bac_rhamnosid_N"/>
    <property type="match status" value="1"/>
</dbReference>
<dbReference type="RefSeq" id="WP_153026227.1">
    <property type="nucleotide sequence ID" value="NZ_WIAO01000020.1"/>
</dbReference>